<dbReference type="EMBL" id="JAKOGI010000269">
    <property type="protein sequence ID" value="KAJ8438090.1"/>
    <property type="molecule type" value="Genomic_DNA"/>
</dbReference>
<dbReference type="InterPro" id="IPR027413">
    <property type="entry name" value="GROEL-like_equatorial_sf"/>
</dbReference>
<keyword evidence="2" id="KW-0143">Chaperone</keyword>
<evidence type="ECO:0000313" key="3">
    <source>
        <dbReference type="EMBL" id="KAJ8438090.1"/>
    </source>
</evidence>
<dbReference type="GO" id="GO:0005524">
    <property type="term" value="F:ATP binding"/>
    <property type="evidence" value="ECO:0007669"/>
    <property type="project" value="InterPro"/>
</dbReference>
<name>A0A9Q1QEX2_9CARY</name>
<comment type="caution">
    <text evidence="3">The sequence shown here is derived from an EMBL/GenBank/DDBJ whole genome shotgun (WGS) entry which is preliminary data.</text>
</comment>
<organism evidence="3 4">
    <name type="scientific">Carnegiea gigantea</name>
    <dbReference type="NCBI Taxonomy" id="171969"/>
    <lineage>
        <taxon>Eukaryota</taxon>
        <taxon>Viridiplantae</taxon>
        <taxon>Streptophyta</taxon>
        <taxon>Embryophyta</taxon>
        <taxon>Tracheophyta</taxon>
        <taxon>Spermatophyta</taxon>
        <taxon>Magnoliopsida</taxon>
        <taxon>eudicotyledons</taxon>
        <taxon>Gunneridae</taxon>
        <taxon>Pentapetalae</taxon>
        <taxon>Caryophyllales</taxon>
        <taxon>Cactineae</taxon>
        <taxon>Cactaceae</taxon>
        <taxon>Cactoideae</taxon>
        <taxon>Echinocereeae</taxon>
        <taxon>Carnegiea</taxon>
    </lineage>
</organism>
<dbReference type="Gene3D" id="1.10.560.10">
    <property type="entry name" value="GroEL-like equatorial domain"/>
    <property type="match status" value="1"/>
</dbReference>
<proteinExistence type="inferred from homology"/>
<reference evidence="3" key="1">
    <citation type="submission" date="2022-04" db="EMBL/GenBank/DDBJ databases">
        <title>Carnegiea gigantea Genome sequencing and assembly v2.</title>
        <authorList>
            <person name="Copetti D."/>
            <person name="Sanderson M.J."/>
            <person name="Burquez A."/>
            <person name="Wojciechowski M.F."/>
        </authorList>
    </citation>
    <scope>NUCLEOTIDE SEQUENCE</scope>
    <source>
        <strain evidence="3">SGP5-SGP5p</strain>
        <tissue evidence="3">Aerial part</tissue>
    </source>
</reference>
<dbReference type="SUPFAM" id="SSF48592">
    <property type="entry name" value="GroEL equatorial domain-like"/>
    <property type="match status" value="1"/>
</dbReference>
<sequence>MRAGGSAGLGIPHLAAIPSLSSSILSRFFFLIDINAPIPSNVKVGQSHASDELSGVCFSYSLLFSTPRRIQALLAPAKLIADNAGFDGEVIVDRVQDSDWSGYNAMMGRFEDLIEAGVVDPCRVTRCSLQYAVSIAGLVLTTQAILVEKTRKPKPLVPHVPGIYPCRDLSLNQHT</sequence>
<dbReference type="GO" id="GO:0140662">
    <property type="term" value="F:ATP-dependent protein folding chaperone"/>
    <property type="evidence" value="ECO:0007669"/>
    <property type="project" value="InterPro"/>
</dbReference>
<comment type="similarity">
    <text evidence="1">Belongs to the chaperonin (HSP60) family.</text>
</comment>
<dbReference type="Proteomes" id="UP001153076">
    <property type="component" value="Unassembled WGS sequence"/>
</dbReference>
<dbReference type="AlphaFoldDB" id="A0A9Q1QEX2"/>
<evidence type="ECO:0000313" key="4">
    <source>
        <dbReference type="Proteomes" id="UP001153076"/>
    </source>
</evidence>
<accession>A0A9Q1QEX2</accession>
<dbReference type="OrthoDB" id="1935563at2759"/>
<evidence type="ECO:0000256" key="2">
    <source>
        <dbReference type="ARBA" id="ARBA00023186"/>
    </source>
</evidence>
<evidence type="ECO:0000256" key="1">
    <source>
        <dbReference type="ARBA" id="ARBA00006607"/>
    </source>
</evidence>
<dbReference type="InterPro" id="IPR001844">
    <property type="entry name" value="Cpn60/GroEL"/>
</dbReference>
<dbReference type="PANTHER" id="PTHR45633">
    <property type="entry name" value="60 KDA HEAT SHOCK PROTEIN, MITOCHONDRIAL"/>
    <property type="match status" value="1"/>
</dbReference>
<dbReference type="Pfam" id="PF00118">
    <property type="entry name" value="Cpn60_TCP1"/>
    <property type="match status" value="1"/>
</dbReference>
<protein>
    <submittedName>
        <fullName evidence="3">Uncharacterized protein</fullName>
    </submittedName>
</protein>
<dbReference type="InterPro" id="IPR002423">
    <property type="entry name" value="Cpn60/GroEL/TCP-1"/>
</dbReference>
<gene>
    <name evidence="3" type="ORF">Cgig2_019938</name>
</gene>
<keyword evidence="4" id="KW-1185">Reference proteome</keyword>
<dbReference type="GO" id="GO:0042026">
    <property type="term" value="P:protein refolding"/>
    <property type="evidence" value="ECO:0007669"/>
    <property type="project" value="InterPro"/>
</dbReference>